<evidence type="ECO:0000313" key="4">
    <source>
        <dbReference type="Proteomes" id="UP001183586"/>
    </source>
</evidence>
<accession>A0ABU2P4S1</accession>
<protein>
    <submittedName>
        <fullName evidence="3">Transposase family protein</fullName>
    </submittedName>
</protein>
<dbReference type="InterPro" id="IPR032806">
    <property type="entry name" value="YbfD_N"/>
</dbReference>
<dbReference type="Proteomes" id="UP001183586">
    <property type="component" value="Unassembled WGS sequence"/>
</dbReference>
<name>A0ABU2P4S1_9ACTN</name>
<evidence type="ECO:0000259" key="2">
    <source>
        <dbReference type="Pfam" id="PF13808"/>
    </source>
</evidence>
<reference evidence="4" key="1">
    <citation type="submission" date="2023-07" db="EMBL/GenBank/DDBJ databases">
        <title>30 novel species of actinomycetes from the DSMZ collection.</title>
        <authorList>
            <person name="Nouioui I."/>
        </authorList>
    </citation>
    <scope>NUCLEOTIDE SEQUENCE [LARGE SCALE GENOMIC DNA]</scope>
    <source>
        <strain evidence="4">DSM 41921</strain>
    </source>
</reference>
<keyword evidence="4" id="KW-1185">Reference proteome</keyword>
<keyword evidence="1" id="KW-0732">Signal</keyword>
<gene>
    <name evidence="3" type="ORF">RM641_01380</name>
</gene>
<evidence type="ECO:0000313" key="3">
    <source>
        <dbReference type="EMBL" id="MDT0386069.1"/>
    </source>
</evidence>
<feature type="domain" description="H repeat-associated protein N-terminal" evidence="2">
    <location>
        <begin position="2"/>
        <end position="92"/>
    </location>
</feature>
<dbReference type="Pfam" id="PF13808">
    <property type="entry name" value="DDE_Tnp_1_assoc"/>
    <property type="match status" value="1"/>
</dbReference>
<dbReference type="EMBL" id="JAVREU010000001">
    <property type="protein sequence ID" value="MDT0386069.1"/>
    <property type="molecule type" value="Genomic_DNA"/>
</dbReference>
<feature type="signal peptide" evidence="1">
    <location>
        <begin position="1"/>
        <end position="30"/>
    </location>
</feature>
<feature type="chain" id="PRO_5047454722" evidence="1">
    <location>
        <begin position="31"/>
        <end position="120"/>
    </location>
</feature>
<proteinExistence type="predicted"/>
<evidence type="ECO:0000256" key="1">
    <source>
        <dbReference type="SAM" id="SignalP"/>
    </source>
</evidence>
<organism evidence="3 4">
    <name type="scientific">Streptomyces dubilierae</name>
    <dbReference type="NCBI Taxonomy" id="3075533"/>
    <lineage>
        <taxon>Bacteria</taxon>
        <taxon>Bacillati</taxon>
        <taxon>Actinomycetota</taxon>
        <taxon>Actinomycetes</taxon>
        <taxon>Kitasatosporales</taxon>
        <taxon>Streptomycetaceae</taxon>
        <taxon>Streptomyces</taxon>
    </lineage>
</organism>
<comment type="caution">
    <text evidence="3">The sequence shown here is derived from an EMBL/GenBank/DDBJ whole genome shotgun (WGS) entry which is preliminary data.</text>
</comment>
<sequence>MAQVPDPRGPRGVRRTLAVVLKLTACPVSAGATSLLAVGERIADAPPHVLEQLASRPGPLVPRRLVHSEAKVRRLPTRIDGDALDQAVGRWLAGRRPRWVLPLGIRRSAVLSDPLILVSG</sequence>